<name>D7SWU7_VITVI</name>
<organism evidence="1 2">
    <name type="scientific">Vitis vinifera</name>
    <name type="common">Grape</name>
    <dbReference type="NCBI Taxonomy" id="29760"/>
    <lineage>
        <taxon>Eukaryota</taxon>
        <taxon>Viridiplantae</taxon>
        <taxon>Streptophyta</taxon>
        <taxon>Embryophyta</taxon>
        <taxon>Tracheophyta</taxon>
        <taxon>Spermatophyta</taxon>
        <taxon>Magnoliopsida</taxon>
        <taxon>eudicotyledons</taxon>
        <taxon>Gunneridae</taxon>
        <taxon>Pentapetalae</taxon>
        <taxon>rosids</taxon>
        <taxon>Vitales</taxon>
        <taxon>Vitaceae</taxon>
        <taxon>Viteae</taxon>
        <taxon>Vitis</taxon>
    </lineage>
</organism>
<dbReference type="EMBL" id="FN595234">
    <property type="protein sequence ID" value="CBI21747.3"/>
    <property type="molecule type" value="Genomic_DNA"/>
</dbReference>
<accession>D7SWU7</accession>
<protein>
    <submittedName>
        <fullName evidence="1">Uncharacterized protein</fullName>
    </submittedName>
</protein>
<dbReference type="AlphaFoldDB" id="D7SWU7"/>
<keyword evidence="2" id="KW-1185">Reference proteome</keyword>
<gene>
    <name evidence="1" type="ordered locus">VIT_19s0027g00970</name>
</gene>
<dbReference type="Proteomes" id="UP000009183">
    <property type="component" value="Chromosome 19"/>
</dbReference>
<dbReference type="InParanoid" id="D7SWU7"/>
<sequence>MEIIFRYVNNIISLVICWARFRKLLLNSTEILYLAVVLQKIIAEDTKLSIEDVEY</sequence>
<dbReference type="HOGENOM" id="CLU_3036308_0_0_1"/>
<proteinExistence type="predicted"/>
<evidence type="ECO:0000313" key="1">
    <source>
        <dbReference type="EMBL" id="CBI21747.3"/>
    </source>
</evidence>
<reference evidence="2" key="1">
    <citation type="journal article" date="2007" name="Nature">
        <title>The grapevine genome sequence suggests ancestral hexaploidization in major angiosperm phyla.</title>
        <authorList>
            <consortium name="The French-Italian Public Consortium for Grapevine Genome Characterization."/>
            <person name="Jaillon O."/>
            <person name="Aury J.-M."/>
            <person name="Noel B."/>
            <person name="Policriti A."/>
            <person name="Clepet C."/>
            <person name="Casagrande A."/>
            <person name="Choisne N."/>
            <person name="Aubourg S."/>
            <person name="Vitulo N."/>
            <person name="Jubin C."/>
            <person name="Vezzi A."/>
            <person name="Legeai F."/>
            <person name="Hugueney P."/>
            <person name="Dasilva C."/>
            <person name="Horner D."/>
            <person name="Mica E."/>
            <person name="Jublot D."/>
            <person name="Poulain J."/>
            <person name="Bruyere C."/>
            <person name="Billault A."/>
            <person name="Segurens B."/>
            <person name="Gouyvenoux M."/>
            <person name="Ugarte E."/>
            <person name="Cattonaro F."/>
            <person name="Anthouard V."/>
            <person name="Vico V."/>
            <person name="Del Fabbro C."/>
            <person name="Alaux M."/>
            <person name="Di Gaspero G."/>
            <person name="Dumas V."/>
            <person name="Felice N."/>
            <person name="Paillard S."/>
            <person name="Juman I."/>
            <person name="Moroldo M."/>
            <person name="Scalabrin S."/>
            <person name="Canaguier A."/>
            <person name="Le Clainche I."/>
            <person name="Malacrida G."/>
            <person name="Durand E."/>
            <person name="Pesole G."/>
            <person name="Laucou V."/>
            <person name="Chatelet P."/>
            <person name="Merdinoglu D."/>
            <person name="Delledonne M."/>
            <person name="Pezzotti M."/>
            <person name="Lecharny A."/>
            <person name="Scarpelli C."/>
            <person name="Artiguenave F."/>
            <person name="Pe M.E."/>
            <person name="Valle G."/>
            <person name="Morgante M."/>
            <person name="Caboche M."/>
            <person name="Adam-Blondon A.-F."/>
            <person name="Weissenbach J."/>
            <person name="Quetier F."/>
            <person name="Wincker P."/>
        </authorList>
    </citation>
    <scope>NUCLEOTIDE SEQUENCE [LARGE SCALE GENOMIC DNA]</scope>
    <source>
        <strain evidence="2">cv. Pinot noir / PN40024</strain>
    </source>
</reference>
<evidence type="ECO:0000313" key="2">
    <source>
        <dbReference type="Proteomes" id="UP000009183"/>
    </source>
</evidence>
<dbReference type="PaxDb" id="29760-VIT_19s0027g00970.t01"/>